<dbReference type="AlphaFoldDB" id="A0ABD4ZR59"/>
<dbReference type="Pfam" id="PF13630">
    <property type="entry name" value="SdpI"/>
    <property type="match status" value="1"/>
</dbReference>
<name>A0ABD4ZR59_ENTGA</name>
<dbReference type="EMBL" id="JASUBT010000003">
    <property type="protein sequence ID" value="MDL4935237.1"/>
    <property type="molecule type" value="Genomic_DNA"/>
</dbReference>
<protein>
    <submittedName>
        <fullName evidence="2">SdpI family protein</fullName>
    </submittedName>
</protein>
<keyword evidence="1" id="KW-0472">Membrane</keyword>
<organism evidence="2 3">
    <name type="scientific">Enterococcus gallinarum</name>
    <dbReference type="NCBI Taxonomy" id="1353"/>
    <lineage>
        <taxon>Bacteria</taxon>
        <taxon>Bacillati</taxon>
        <taxon>Bacillota</taxon>
        <taxon>Bacilli</taxon>
        <taxon>Lactobacillales</taxon>
        <taxon>Enterococcaceae</taxon>
        <taxon>Enterococcus</taxon>
    </lineage>
</organism>
<dbReference type="RefSeq" id="WP_167757147.1">
    <property type="nucleotide sequence ID" value="NZ_CP078505.1"/>
</dbReference>
<reference evidence="2 3" key="1">
    <citation type="submission" date="2023-06" db="EMBL/GenBank/DDBJ databases">
        <title>Acute promotion of culturable opportunistic pathogens and persistent increase of antibiotic resistance following antibiotic exposure in mouse gut microbiota.</title>
        <authorList>
            <person name="Li L."/>
            <person name="Wang B."/>
            <person name="Sun Y."/>
            <person name="Wang M."/>
            <person name="Xu H."/>
        </authorList>
    </citation>
    <scope>NUCLEOTIDE SEQUENCE [LARGE SCALE GENOMIC DNA]</scope>
    <source>
        <strain evidence="2 3">CRI2_2</strain>
    </source>
</reference>
<feature type="transmembrane region" description="Helical" evidence="1">
    <location>
        <begin position="51"/>
        <end position="69"/>
    </location>
</feature>
<comment type="caution">
    <text evidence="2">The sequence shown here is derived from an EMBL/GenBank/DDBJ whole genome shotgun (WGS) entry which is preliminary data.</text>
</comment>
<evidence type="ECO:0000313" key="3">
    <source>
        <dbReference type="Proteomes" id="UP001241571"/>
    </source>
</evidence>
<accession>A0ABD4ZR59</accession>
<keyword evidence="1" id="KW-1133">Transmembrane helix</keyword>
<feature type="transmembrane region" description="Helical" evidence="1">
    <location>
        <begin position="6"/>
        <end position="24"/>
    </location>
</feature>
<dbReference type="Proteomes" id="UP001241571">
    <property type="component" value="Unassembled WGS sequence"/>
</dbReference>
<feature type="transmembrane region" description="Helical" evidence="1">
    <location>
        <begin position="75"/>
        <end position="94"/>
    </location>
</feature>
<keyword evidence="1" id="KW-0812">Transmembrane</keyword>
<dbReference type="InterPro" id="IPR025962">
    <property type="entry name" value="SdpI/YhfL"/>
</dbReference>
<gene>
    <name evidence="2" type="ORF">QRX88_05830</name>
</gene>
<sequence>METPIQWLIFWVMCSILVFIAGFLDKNRLLGFRTSTTMYSQEAWRYANTRGGLISLICVSSEYVVIALLGQNSPLYERFFLVSGLSVLIIYFIVNQLTRKKFILKK</sequence>
<proteinExistence type="predicted"/>
<evidence type="ECO:0000313" key="2">
    <source>
        <dbReference type="EMBL" id="MDL4935237.1"/>
    </source>
</evidence>
<evidence type="ECO:0000256" key="1">
    <source>
        <dbReference type="SAM" id="Phobius"/>
    </source>
</evidence>